<accession>A0ABQ4ULI9</accession>
<dbReference type="Gene3D" id="2.60.120.10">
    <property type="entry name" value="Jelly Rolls"/>
    <property type="match status" value="1"/>
</dbReference>
<protein>
    <recommendedName>
        <fullName evidence="3">ChrR-like cupin domain-containing protein</fullName>
    </recommendedName>
</protein>
<sequence length="153" mass="16937">MHPEDAMATLPFDDSNITWQTIEGFDHAAYHILSVDEDARIVDLLFKFAANARIALHRHGAAYRTLVLQGELRIYRPNGELKEIRPVGSYVAGRAGGEPHTEGGGDQDVIVYFTNRDVAGPVYEILDEHQAVVATFGIPEFKALYEAQISRAA</sequence>
<dbReference type="EMBL" id="BPRC01000045">
    <property type="protein sequence ID" value="GJE68141.1"/>
    <property type="molecule type" value="Genomic_DNA"/>
</dbReference>
<dbReference type="SUPFAM" id="SSF51182">
    <property type="entry name" value="RmlC-like cupins"/>
    <property type="match status" value="1"/>
</dbReference>
<comment type="caution">
    <text evidence="1">The sequence shown here is derived from an EMBL/GenBank/DDBJ whole genome shotgun (WGS) entry which is preliminary data.</text>
</comment>
<dbReference type="Proteomes" id="UP001055039">
    <property type="component" value="Unassembled WGS sequence"/>
</dbReference>
<reference evidence="1" key="1">
    <citation type="journal article" date="2021" name="Front. Microbiol.">
        <title>Comprehensive Comparative Genomics and Phenotyping of Methylobacterium Species.</title>
        <authorList>
            <person name="Alessa O."/>
            <person name="Ogura Y."/>
            <person name="Fujitani Y."/>
            <person name="Takami H."/>
            <person name="Hayashi T."/>
            <person name="Sahin N."/>
            <person name="Tani A."/>
        </authorList>
    </citation>
    <scope>NUCLEOTIDE SEQUENCE</scope>
    <source>
        <strain evidence="1">NBRC 15686</strain>
    </source>
</reference>
<dbReference type="InterPro" id="IPR014710">
    <property type="entry name" value="RmlC-like_jellyroll"/>
</dbReference>
<keyword evidence="2" id="KW-1185">Reference proteome</keyword>
<dbReference type="InterPro" id="IPR011051">
    <property type="entry name" value="RmlC_Cupin_sf"/>
</dbReference>
<evidence type="ECO:0000313" key="1">
    <source>
        <dbReference type="EMBL" id="GJE68141.1"/>
    </source>
</evidence>
<proteinExistence type="predicted"/>
<name>A0ABQ4ULI9_9HYPH</name>
<organism evidence="1 2">
    <name type="scientific">Methylorubrum aminovorans</name>
    <dbReference type="NCBI Taxonomy" id="269069"/>
    <lineage>
        <taxon>Bacteria</taxon>
        <taxon>Pseudomonadati</taxon>
        <taxon>Pseudomonadota</taxon>
        <taxon>Alphaproteobacteria</taxon>
        <taxon>Hyphomicrobiales</taxon>
        <taxon>Methylobacteriaceae</taxon>
        <taxon>Methylorubrum</taxon>
    </lineage>
</organism>
<evidence type="ECO:0000313" key="2">
    <source>
        <dbReference type="Proteomes" id="UP001055039"/>
    </source>
</evidence>
<evidence type="ECO:0008006" key="3">
    <source>
        <dbReference type="Google" id="ProtNLM"/>
    </source>
</evidence>
<reference evidence="1" key="2">
    <citation type="submission" date="2021-08" db="EMBL/GenBank/DDBJ databases">
        <authorList>
            <person name="Tani A."/>
            <person name="Ola A."/>
            <person name="Ogura Y."/>
            <person name="Katsura K."/>
            <person name="Hayashi T."/>
        </authorList>
    </citation>
    <scope>NUCLEOTIDE SEQUENCE</scope>
    <source>
        <strain evidence="1">NBRC 15686</strain>
    </source>
</reference>
<gene>
    <name evidence="1" type="ORF">LNAOJCKE_5377</name>
</gene>